<proteinExistence type="predicted"/>
<dbReference type="NCBIfam" id="TIGR01560">
    <property type="entry name" value="put_DNA_pack"/>
    <property type="match status" value="1"/>
</dbReference>
<dbReference type="EMBL" id="AP027924">
    <property type="protein sequence ID" value="BED92032.1"/>
    <property type="molecule type" value="Genomic_DNA"/>
</dbReference>
<dbReference type="EMBL" id="AP027924">
    <property type="protein sequence ID" value="BED91683.1"/>
    <property type="molecule type" value="Genomic_DNA"/>
</dbReference>
<gene>
    <name evidence="1" type="ORF">CfP315_0195</name>
    <name evidence="2" type="ORF">CfP315_0605</name>
</gene>
<protein>
    <submittedName>
        <fullName evidence="1">Phage gp6-like head-tail connector protein</fullName>
    </submittedName>
</protein>
<accession>A0AA48HUP0</accession>
<reference evidence="1" key="1">
    <citation type="journal article" date="2023" name="ISME J.">
        <title>Emergence of putative energy parasites within Clostridia revealed by genome analysis of a novel endosymbiotic clade.</title>
        <authorList>
            <person name="Takahashi K."/>
            <person name="Kuwahara H."/>
            <person name="Horikawa Y."/>
            <person name="Izawa K."/>
            <person name="Kato D."/>
            <person name="Inagaki T."/>
            <person name="Yuki M."/>
            <person name="Ohkuma M."/>
            <person name="Hongoh Y."/>
        </authorList>
    </citation>
    <scope>NUCLEOTIDE SEQUENCE</scope>
    <source>
        <strain evidence="1">CfP3-15</strain>
    </source>
</reference>
<evidence type="ECO:0000313" key="1">
    <source>
        <dbReference type="EMBL" id="BED91683.1"/>
    </source>
</evidence>
<organism evidence="1">
    <name type="scientific">Candidatus Improbicoccus pseudotrichonymphae</name>
    <dbReference type="NCBI Taxonomy" id="3033792"/>
    <lineage>
        <taxon>Bacteria</taxon>
        <taxon>Bacillati</taxon>
        <taxon>Bacillota</taxon>
        <taxon>Clostridia</taxon>
        <taxon>Candidatus Improbicoccus</taxon>
    </lineage>
</organism>
<sequence>MKVSEITVENLAFYLKLDHQNLTNEEIAELEIFLDSAKSFIVSYTGLNLENLDDYNEFVIAIYVLCQDMYDTRSMYIDKSNLNKVVEAILGFHHTNLL</sequence>
<name>A0AA48HUP0_9FIRM</name>
<evidence type="ECO:0000313" key="2">
    <source>
        <dbReference type="EMBL" id="BED92032.1"/>
    </source>
</evidence>
<dbReference type="CDD" id="cd08054">
    <property type="entry name" value="gp6"/>
    <property type="match status" value="1"/>
</dbReference>
<dbReference type="KEGG" id="ips:CfP315_0195"/>
<dbReference type="InterPro" id="IPR006450">
    <property type="entry name" value="Phage_HK97_gp6-like"/>
</dbReference>
<dbReference type="Proteomes" id="UP001337580">
    <property type="component" value="Chromosome"/>
</dbReference>
<dbReference type="KEGG" id="ips:CfP315_0605"/>
<dbReference type="AlphaFoldDB" id="A0AA48HUP0"/>